<proteinExistence type="predicted"/>
<protein>
    <submittedName>
        <fullName evidence="4">BON domain-containing protein</fullName>
    </submittedName>
</protein>
<dbReference type="InterPro" id="IPR051686">
    <property type="entry name" value="Lipoprotein_DolP"/>
</dbReference>
<dbReference type="AlphaFoldDB" id="A0A2P5Z664"/>
<sequence length="138" mass="14283">MKTINARTLLGATLMAGFAFGAGQAFAAGQATSAKDHGTMGQQDTMQHDTTAHDASRHDSKEPVTDTWITTKVKADLLATKNVSGTEVKVDTVNGTVKLSGAVATKAEKDKAVAVAKKIDGVKKVDATDLKVSAAAKK</sequence>
<organism evidence="4 5">
    <name type="scientific">Xanthomonas sacchari</name>
    <dbReference type="NCBI Taxonomy" id="56458"/>
    <lineage>
        <taxon>Bacteria</taxon>
        <taxon>Pseudomonadati</taxon>
        <taxon>Pseudomonadota</taxon>
        <taxon>Gammaproteobacteria</taxon>
        <taxon>Lysobacterales</taxon>
        <taxon>Lysobacteraceae</taxon>
        <taxon>Xanthomonas</taxon>
    </lineage>
</organism>
<dbReference type="Gene3D" id="3.30.1340.30">
    <property type="match status" value="1"/>
</dbReference>
<gene>
    <name evidence="4" type="ORF">XsacCFBP4641_07300</name>
</gene>
<dbReference type="PROSITE" id="PS50914">
    <property type="entry name" value="BON"/>
    <property type="match status" value="1"/>
</dbReference>
<dbReference type="EMBL" id="MDEK01000005">
    <property type="protein sequence ID" value="PPU83545.1"/>
    <property type="molecule type" value="Genomic_DNA"/>
</dbReference>
<dbReference type="OrthoDB" id="8910395at2"/>
<dbReference type="SMART" id="SM00749">
    <property type="entry name" value="BON"/>
    <property type="match status" value="1"/>
</dbReference>
<dbReference type="InterPro" id="IPR007055">
    <property type="entry name" value="BON_dom"/>
</dbReference>
<evidence type="ECO:0000256" key="1">
    <source>
        <dbReference type="SAM" id="MobiDB-lite"/>
    </source>
</evidence>
<dbReference type="Proteomes" id="UP000247346">
    <property type="component" value="Unassembled WGS sequence"/>
</dbReference>
<dbReference type="GeneID" id="93877929"/>
<keyword evidence="2" id="KW-0732">Signal</keyword>
<evidence type="ECO:0000313" key="4">
    <source>
        <dbReference type="EMBL" id="PPU83545.1"/>
    </source>
</evidence>
<dbReference type="PANTHER" id="PTHR34606">
    <property type="entry name" value="BON DOMAIN-CONTAINING PROTEIN"/>
    <property type="match status" value="1"/>
</dbReference>
<evidence type="ECO:0000259" key="3">
    <source>
        <dbReference type="PROSITE" id="PS50914"/>
    </source>
</evidence>
<feature type="signal peptide" evidence="2">
    <location>
        <begin position="1"/>
        <end position="27"/>
    </location>
</feature>
<dbReference type="InterPro" id="IPR014004">
    <property type="entry name" value="Transpt-assoc_nodulatn_dom_bac"/>
</dbReference>
<reference evidence="4 5" key="1">
    <citation type="submission" date="2016-08" db="EMBL/GenBank/DDBJ databases">
        <authorList>
            <person name="Seilhamer J.J."/>
        </authorList>
    </citation>
    <scope>NUCLEOTIDE SEQUENCE [LARGE SCALE GENOMIC DNA]</scope>
    <source>
        <strain evidence="4 5">CFBP4641</strain>
    </source>
</reference>
<feature type="domain" description="BON" evidence="3">
    <location>
        <begin position="65"/>
        <end position="134"/>
    </location>
</feature>
<dbReference type="RefSeq" id="WP_010343134.1">
    <property type="nucleotide sequence ID" value="NZ_CP132343.1"/>
</dbReference>
<name>A0A2P5Z664_9XANT</name>
<dbReference type="STRING" id="56458.SB85_16820"/>
<evidence type="ECO:0000313" key="5">
    <source>
        <dbReference type="Proteomes" id="UP000247346"/>
    </source>
</evidence>
<dbReference type="Pfam" id="PF04972">
    <property type="entry name" value="BON"/>
    <property type="match status" value="1"/>
</dbReference>
<feature type="region of interest" description="Disordered" evidence="1">
    <location>
        <begin position="32"/>
        <end position="65"/>
    </location>
</feature>
<evidence type="ECO:0000256" key="2">
    <source>
        <dbReference type="SAM" id="SignalP"/>
    </source>
</evidence>
<feature type="chain" id="PRO_5015124200" evidence="2">
    <location>
        <begin position="28"/>
        <end position="138"/>
    </location>
</feature>
<dbReference type="PANTHER" id="PTHR34606:SF15">
    <property type="entry name" value="BON DOMAIN-CONTAINING PROTEIN"/>
    <property type="match status" value="1"/>
</dbReference>
<comment type="caution">
    <text evidence="4">The sequence shown here is derived from an EMBL/GenBank/DDBJ whole genome shotgun (WGS) entry which is preliminary data.</text>
</comment>
<accession>A0A2P5Z664</accession>
<feature type="compositionally biased region" description="Basic and acidic residues" evidence="1">
    <location>
        <begin position="46"/>
        <end position="64"/>
    </location>
</feature>